<dbReference type="PANTHER" id="PTHR33398:SF1">
    <property type="entry name" value="SMALL RIBOSOMAL SUBUNIT PROTEIN BS20C"/>
    <property type="match status" value="1"/>
</dbReference>
<accession>A0A3P3XT56</accession>
<protein>
    <recommendedName>
        <fullName evidence="7 8">Small ribosomal subunit protein bS20</fullName>
    </recommendedName>
</protein>
<keyword evidence="4 8" id="KW-0694">RNA-binding</keyword>
<dbReference type="InterPro" id="IPR036510">
    <property type="entry name" value="Ribosomal_bS20_sf"/>
</dbReference>
<dbReference type="Gene3D" id="1.20.58.110">
    <property type="entry name" value="Ribosomal protein S20"/>
    <property type="match status" value="1"/>
</dbReference>
<dbReference type="GO" id="GO:0015935">
    <property type="term" value="C:small ribosomal subunit"/>
    <property type="evidence" value="ECO:0007669"/>
    <property type="project" value="TreeGrafter"/>
</dbReference>
<sequence length="88" mass="9961">MSARNLSAEKRQRQNEKRRLNNKSAKTAIRTAAKKVVVASEKKDTAVAKEALREMIKRIDSAARKGIVKKNTAARKKSRMQKLVNRLS</sequence>
<evidence type="ECO:0000256" key="9">
    <source>
        <dbReference type="SAM" id="MobiDB-lite"/>
    </source>
</evidence>
<feature type="region of interest" description="Disordered" evidence="9">
    <location>
        <begin position="1"/>
        <end position="27"/>
    </location>
</feature>
<dbReference type="EMBL" id="FWDO01000005">
    <property type="protein sequence ID" value="SLM19472.1"/>
    <property type="molecule type" value="Genomic_DNA"/>
</dbReference>
<evidence type="ECO:0000313" key="10">
    <source>
        <dbReference type="EMBL" id="SLM19472.1"/>
    </source>
</evidence>
<dbReference type="HAMAP" id="MF_00500">
    <property type="entry name" value="Ribosomal_bS20"/>
    <property type="match status" value="1"/>
</dbReference>
<dbReference type="GO" id="GO:0003735">
    <property type="term" value="F:structural constituent of ribosome"/>
    <property type="evidence" value="ECO:0007669"/>
    <property type="project" value="InterPro"/>
</dbReference>
<dbReference type="GO" id="GO:0006412">
    <property type="term" value="P:translation"/>
    <property type="evidence" value="ECO:0007669"/>
    <property type="project" value="UniProtKB-UniRule"/>
</dbReference>
<dbReference type="SUPFAM" id="SSF46992">
    <property type="entry name" value="Ribosomal protein S20"/>
    <property type="match status" value="1"/>
</dbReference>
<evidence type="ECO:0000256" key="6">
    <source>
        <dbReference type="ARBA" id="ARBA00023274"/>
    </source>
</evidence>
<name>A0A3P3XT56_9SPIR</name>
<feature type="compositionally biased region" description="Basic and acidic residues" evidence="9">
    <location>
        <begin position="7"/>
        <end position="19"/>
    </location>
</feature>
<organism evidence="10">
    <name type="scientific">uncultured spirochete</name>
    <dbReference type="NCBI Taxonomy" id="156406"/>
    <lineage>
        <taxon>Bacteria</taxon>
        <taxon>Pseudomonadati</taxon>
        <taxon>Spirochaetota</taxon>
        <taxon>Spirochaetia</taxon>
        <taxon>Spirochaetales</taxon>
        <taxon>environmental samples</taxon>
    </lineage>
</organism>
<evidence type="ECO:0000256" key="5">
    <source>
        <dbReference type="ARBA" id="ARBA00022980"/>
    </source>
</evidence>
<dbReference type="NCBIfam" id="TIGR00029">
    <property type="entry name" value="S20"/>
    <property type="match status" value="1"/>
</dbReference>
<keyword evidence="6 8" id="KW-0687">Ribonucleoprotein</keyword>
<reference evidence="10" key="1">
    <citation type="submission" date="2017-02" db="EMBL/GenBank/DDBJ databases">
        <authorList>
            <person name="Regsiter A."/>
            <person name="William W."/>
        </authorList>
    </citation>
    <scope>NUCLEOTIDE SEQUENCE</scope>
    <source>
        <strain evidence="10">BdmA 4</strain>
    </source>
</reference>
<evidence type="ECO:0000256" key="7">
    <source>
        <dbReference type="ARBA" id="ARBA00035136"/>
    </source>
</evidence>
<evidence type="ECO:0000256" key="4">
    <source>
        <dbReference type="ARBA" id="ARBA00022884"/>
    </source>
</evidence>
<dbReference type="GO" id="GO:0005829">
    <property type="term" value="C:cytosol"/>
    <property type="evidence" value="ECO:0007669"/>
    <property type="project" value="TreeGrafter"/>
</dbReference>
<dbReference type="Pfam" id="PF01649">
    <property type="entry name" value="Ribosomal_S20p"/>
    <property type="match status" value="1"/>
</dbReference>
<dbReference type="GO" id="GO:0070181">
    <property type="term" value="F:small ribosomal subunit rRNA binding"/>
    <property type="evidence" value="ECO:0007669"/>
    <property type="project" value="TreeGrafter"/>
</dbReference>
<evidence type="ECO:0000256" key="3">
    <source>
        <dbReference type="ARBA" id="ARBA00022730"/>
    </source>
</evidence>
<gene>
    <name evidence="8 10" type="primary">rpsT</name>
    <name evidence="10" type="ORF">SPIRO4BDMA_50987</name>
</gene>
<comment type="function">
    <text evidence="1 8">Binds directly to 16S ribosomal RNA.</text>
</comment>
<keyword evidence="3 8" id="KW-0699">rRNA-binding</keyword>
<dbReference type="InterPro" id="IPR002583">
    <property type="entry name" value="Ribosomal_bS20"/>
</dbReference>
<evidence type="ECO:0000256" key="8">
    <source>
        <dbReference type="HAMAP-Rule" id="MF_00500"/>
    </source>
</evidence>
<dbReference type="AlphaFoldDB" id="A0A3P3XT56"/>
<evidence type="ECO:0000256" key="1">
    <source>
        <dbReference type="ARBA" id="ARBA00003134"/>
    </source>
</evidence>
<evidence type="ECO:0000256" key="2">
    <source>
        <dbReference type="ARBA" id="ARBA00007634"/>
    </source>
</evidence>
<dbReference type="PANTHER" id="PTHR33398">
    <property type="entry name" value="30S RIBOSOMAL PROTEIN S20"/>
    <property type="match status" value="1"/>
</dbReference>
<keyword evidence="5 8" id="KW-0689">Ribosomal protein</keyword>
<proteinExistence type="inferred from homology"/>
<comment type="similarity">
    <text evidence="2 8">Belongs to the bacterial ribosomal protein bS20 family.</text>
</comment>